<keyword evidence="2" id="KW-1185">Reference proteome</keyword>
<sequence length="61" mass="6904">MLLVEEGLLSLIASPRGTYIPFHALYVDDVMIFCRGNLSNFKALKNLFRLYGEISGQLINQ</sequence>
<feature type="non-terminal residue" evidence="1">
    <location>
        <position position="61"/>
    </location>
</feature>
<dbReference type="AlphaFoldDB" id="A0A392TSA7"/>
<proteinExistence type="predicted"/>
<keyword evidence="1" id="KW-0548">Nucleotidyltransferase</keyword>
<accession>A0A392TSA7</accession>
<organism evidence="1 2">
    <name type="scientific">Trifolium medium</name>
    <dbReference type="NCBI Taxonomy" id="97028"/>
    <lineage>
        <taxon>Eukaryota</taxon>
        <taxon>Viridiplantae</taxon>
        <taxon>Streptophyta</taxon>
        <taxon>Embryophyta</taxon>
        <taxon>Tracheophyta</taxon>
        <taxon>Spermatophyta</taxon>
        <taxon>Magnoliopsida</taxon>
        <taxon>eudicotyledons</taxon>
        <taxon>Gunneridae</taxon>
        <taxon>Pentapetalae</taxon>
        <taxon>rosids</taxon>
        <taxon>fabids</taxon>
        <taxon>Fabales</taxon>
        <taxon>Fabaceae</taxon>
        <taxon>Papilionoideae</taxon>
        <taxon>50 kb inversion clade</taxon>
        <taxon>NPAAA clade</taxon>
        <taxon>Hologalegina</taxon>
        <taxon>IRL clade</taxon>
        <taxon>Trifolieae</taxon>
        <taxon>Trifolium</taxon>
    </lineage>
</organism>
<evidence type="ECO:0000313" key="1">
    <source>
        <dbReference type="EMBL" id="MCI63808.1"/>
    </source>
</evidence>
<dbReference type="GO" id="GO:0003964">
    <property type="term" value="F:RNA-directed DNA polymerase activity"/>
    <property type="evidence" value="ECO:0007669"/>
    <property type="project" value="UniProtKB-KW"/>
</dbReference>
<protein>
    <submittedName>
        <fullName evidence="1">Reverse transcriptase</fullName>
    </submittedName>
</protein>
<keyword evidence="1" id="KW-0695">RNA-directed DNA polymerase</keyword>
<keyword evidence="1" id="KW-0808">Transferase</keyword>
<dbReference type="EMBL" id="LXQA010643979">
    <property type="protein sequence ID" value="MCI63808.1"/>
    <property type="molecule type" value="Genomic_DNA"/>
</dbReference>
<evidence type="ECO:0000313" key="2">
    <source>
        <dbReference type="Proteomes" id="UP000265520"/>
    </source>
</evidence>
<dbReference type="Proteomes" id="UP000265520">
    <property type="component" value="Unassembled WGS sequence"/>
</dbReference>
<comment type="caution">
    <text evidence="1">The sequence shown here is derived from an EMBL/GenBank/DDBJ whole genome shotgun (WGS) entry which is preliminary data.</text>
</comment>
<name>A0A392TSA7_9FABA</name>
<reference evidence="1 2" key="1">
    <citation type="journal article" date="2018" name="Front. Plant Sci.">
        <title>Red Clover (Trifolium pratense) and Zigzag Clover (T. medium) - A Picture of Genomic Similarities and Differences.</title>
        <authorList>
            <person name="Dluhosova J."/>
            <person name="Istvanek J."/>
            <person name="Nedelnik J."/>
            <person name="Repkova J."/>
        </authorList>
    </citation>
    <scope>NUCLEOTIDE SEQUENCE [LARGE SCALE GENOMIC DNA]</scope>
    <source>
        <strain evidence="2">cv. 10/8</strain>
        <tissue evidence="1">Leaf</tissue>
    </source>
</reference>